<evidence type="ECO:0000313" key="1">
    <source>
        <dbReference type="EMBL" id="GBN97231.1"/>
    </source>
</evidence>
<dbReference type="Proteomes" id="UP000499080">
    <property type="component" value="Unassembled WGS sequence"/>
</dbReference>
<sequence>MSLQYLYYNLRRREQRSNESLDETLQRRSARNKVDRFMRARKCSDQLSQRRTNRVHSQIEVDVSEHSCGNMSEVCEFYGALYWKNEVNSSEKYTKCPMMGKFVFQI</sequence>
<evidence type="ECO:0000313" key="2">
    <source>
        <dbReference type="Proteomes" id="UP000499080"/>
    </source>
</evidence>
<gene>
    <name evidence="1" type="ORF">AVEN_181171_1</name>
</gene>
<reference evidence="1 2" key="1">
    <citation type="journal article" date="2019" name="Sci. Rep.">
        <title>Orb-weaving spider Araneus ventricosus genome elucidates the spidroin gene catalogue.</title>
        <authorList>
            <person name="Kono N."/>
            <person name="Nakamura H."/>
            <person name="Ohtoshi R."/>
            <person name="Moran D.A.P."/>
            <person name="Shinohara A."/>
            <person name="Yoshida Y."/>
            <person name="Fujiwara M."/>
            <person name="Mori M."/>
            <person name="Tomita M."/>
            <person name="Arakawa K."/>
        </authorList>
    </citation>
    <scope>NUCLEOTIDE SEQUENCE [LARGE SCALE GENOMIC DNA]</scope>
</reference>
<proteinExistence type="predicted"/>
<dbReference type="AlphaFoldDB" id="A0A4Y2TAH6"/>
<accession>A0A4Y2TAH6</accession>
<organism evidence="1 2">
    <name type="scientific">Araneus ventricosus</name>
    <name type="common">Orbweaver spider</name>
    <name type="synonym">Epeira ventricosa</name>
    <dbReference type="NCBI Taxonomy" id="182803"/>
    <lineage>
        <taxon>Eukaryota</taxon>
        <taxon>Metazoa</taxon>
        <taxon>Ecdysozoa</taxon>
        <taxon>Arthropoda</taxon>
        <taxon>Chelicerata</taxon>
        <taxon>Arachnida</taxon>
        <taxon>Araneae</taxon>
        <taxon>Araneomorphae</taxon>
        <taxon>Entelegynae</taxon>
        <taxon>Araneoidea</taxon>
        <taxon>Araneidae</taxon>
        <taxon>Araneus</taxon>
    </lineage>
</organism>
<name>A0A4Y2TAH6_ARAVE</name>
<dbReference type="EMBL" id="BGPR01027046">
    <property type="protein sequence ID" value="GBN97231.1"/>
    <property type="molecule type" value="Genomic_DNA"/>
</dbReference>
<protein>
    <recommendedName>
        <fullName evidence="3">Helitron helicase-like domain-containing protein</fullName>
    </recommendedName>
</protein>
<keyword evidence="2" id="KW-1185">Reference proteome</keyword>
<comment type="caution">
    <text evidence="1">The sequence shown here is derived from an EMBL/GenBank/DDBJ whole genome shotgun (WGS) entry which is preliminary data.</text>
</comment>
<evidence type="ECO:0008006" key="3">
    <source>
        <dbReference type="Google" id="ProtNLM"/>
    </source>
</evidence>